<organism evidence="2 3">
    <name type="scientific">Candidatus Obscuribacter phosphatis</name>
    <dbReference type="NCBI Taxonomy" id="1906157"/>
    <lineage>
        <taxon>Bacteria</taxon>
        <taxon>Bacillati</taxon>
        <taxon>Candidatus Melainabacteria</taxon>
        <taxon>Candidatus Obscuribacterales</taxon>
        <taxon>Candidatus Obscuribacteraceae</taxon>
        <taxon>Candidatus Obscuribacter</taxon>
    </lineage>
</organism>
<feature type="compositionally biased region" description="Low complexity" evidence="1">
    <location>
        <begin position="1"/>
        <end position="25"/>
    </location>
</feature>
<dbReference type="AlphaFoldDB" id="A0A8J7PFR7"/>
<dbReference type="Proteomes" id="UP000664277">
    <property type="component" value="Unassembled WGS sequence"/>
</dbReference>
<evidence type="ECO:0000313" key="3">
    <source>
        <dbReference type="Proteomes" id="UP000664277"/>
    </source>
</evidence>
<sequence>MQSAKGANSKNGTNSTNNANGSSSNHPNVIDRNQAIVWARYLIDSSDFLLFGTKVTYIHPDRASDGLDQPMLVSLAVLTPDGKTLFESLVKPDEIVPNQIVAQHGLDQAIVFNAKPFSDVAHSLSRLIDGKQLLVWDMAAVQVLFDELCVKYGQPPFVFTGHSLKDQYARFVGEIDAGGANYKLQPLKSKGISAVAQCRGLIDTLYKMASSSQKTNTAETGNLGWTGQFYKPKLSTADKIKDLLGL</sequence>
<reference evidence="2" key="1">
    <citation type="submission" date="2021-02" db="EMBL/GenBank/DDBJ databases">
        <title>Genome-Resolved Metagenomics of a Microbial Community Performing Photosynthetic Biological Nutrient Removal.</title>
        <authorList>
            <person name="Mcdaniel E.A."/>
        </authorList>
    </citation>
    <scope>NUCLEOTIDE SEQUENCE</scope>
    <source>
        <strain evidence="2">UWPOB_OBS1</strain>
    </source>
</reference>
<comment type="caution">
    <text evidence="2">The sequence shown here is derived from an EMBL/GenBank/DDBJ whole genome shotgun (WGS) entry which is preliminary data.</text>
</comment>
<dbReference type="InterPro" id="IPR012337">
    <property type="entry name" value="RNaseH-like_sf"/>
</dbReference>
<dbReference type="GO" id="GO:0003676">
    <property type="term" value="F:nucleic acid binding"/>
    <property type="evidence" value="ECO:0007669"/>
    <property type="project" value="InterPro"/>
</dbReference>
<evidence type="ECO:0008006" key="4">
    <source>
        <dbReference type="Google" id="ProtNLM"/>
    </source>
</evidence>
<proteinExistence type="predicted"/>
<gene>
    <name evidence="2" type="ORF">J0M35_20400</name>
</gene>
<feature type="region of interest" description="Disordered" evidence="1">
    <location>
        <begin position="1"/>
        <end position="27"/>
    </location>
</feature>
<name>A0A8J7PFR7_9BACT</name>
<evidence type="ECO:0000256" key="1">
    <source>
        <dbReference type="SAM" id="MobiDB-lite"/>
    </source>
</evidence>
<dbReference type="Gene3D" id="3.30.420.10">
    <property type="entry name" value="Ribonuclease H-like superfamily/Ribonuclease H"/>
    <property type="match status" value="1"/>
</dbReference>
<dbReference type="EMBL" id="JAFLCK010000051">
    <property type="protein sequence ID" value="MBN8662741.1"/>
    <property type="molecule type" value="Genomic_DNA"/>
</dbReference>
<dbReference type="InterPro" id="IPR036397">
    <property type="entry name" value="RNaseH_sf"/>
</dbReference>
<evidence type="ECO:0000313" key="2">
    <source>
        <dbReference type="EMBL" id="MBN8662741.1"/>
    </source>
</evidence>
<accession>A0A8J7PFR7</accession>
<protein>
    <recommendedName>
        <fullName evidence="4">3'-5' exonuclease</fullName>
    </recommendedName>
</protein>
<dbReference type="SUPFAM" id="SSF53098">
    <property type="entry name" value="Ribonuclease H-like"/>
    <property type="match status" value="1"/>
</dbReference>